<evidence type="ECO:0000313" key="2">
    <source>
        <dbReference type="EMBL" id="MBO1883636.1"/>
    </source>
</evidence>
<name>A0ABS3PWD6_9FLAO</name>
<dbReference type="EMBL" id="JAGDYP010000002">
    <property type="protein sequence ID" value="MBO1883636.1"/>
    <property type="molecule type" value="Genomic_DNA"/>
</dbReference>
<keyword evidence="3" id="KW-1185">Reference proteome</keyword>
<protein>
    <recommendedName>
        <fullName evidence="4">DUF11 domain-containing protein</fullName>
    </recommendedName>
</protein>
<reference evidence="2 3" key="1">
    <citation type="submission" date="2021-03" db="EMBL/GenBank/DDBJ databases">
        <title>Isolation and description of Capnocytophaga bilenii sp. nov., a novel Capnocytophaga species, isolated from a gingivitis subject.</title>
        <authorList>
            <person name="Antezack A."/>
            <person name="Monnet-Corti V."/>
            <person name="La Scola B."/>
        </authorList>
    </citation>
    <scope>NUCLEOTIDE SEQUENCE [LARGE SCALE GENOMIC DNA]</scope>
    <source>
        <strain evidence="2 3">Marseille-Q4570</strain>
    </source>
</reference>
<evidence type="ECO:0000313" key="3">
    <source>
        <dbReference type="Proteomes" id="UP000681610"/>
    </source>
</evidence>
<dbReference type="RefSeq" id="WP_208058260.1">
    <property type="nucleotide sequence ID" value="NZ_JAGDYP010000002.1"/>
</dbReference>
<evidence type="ECO:0000256" key="1">
    <source>
        <dbReference type="SAM" id="MobiDB-lite"/>
    </source>
</evidence>
<sequence length="436" mass="47802">MKKYLLISLLASFICIACKEKEQPQKPTPSPTPPAPTPEQPVPQPEPKPKEEGKATIVLQDVYLYADSNNDKHISKGEKVRLNVALKNTGTATATDVKATFSTNSAYVIDFHPTTPVLYGTMPIGMTAYKGQGEKDSDYAVGFTVSNTTPAGTLIPVNVLMTNGNDSWQATFTVTVEALDATIGFHEYYIKEDDNNDKEVNKGERIKLNVALKNSGSSTAQDVKATFTINSAYVINVNAPEASYRNIAGNSSAYKYKLSKESDYVLSFEVKRDTPNNTVIPIQIAITDAFNNQWQADFQVVVKATAAHIAFAEYYVIKDIETPDGKVLRGKKAKVNVALKNIGSSEARKVKATFTTNSPYVIDYNSTPAISYDIIRAHTTAWQEGLPKTYRAVLNFTVDANAPAGATIPINIAIVDDYGNSWNDSFNIRIEDHEDD</sequence>
<dbReference type="PANTHER" id="PTHR35902:SF3">
    <property type="entry name" value="NPCBM-ASSOCIATED, NEW3 DOMAIN OF ALPHA-GALACTOSIDASE"/>
    <property type="match status" value="1"/>
</dbReference>
<evidence type="ECO:0008006" key="4">
    <source>
        <dbReference type="Google" id="ProtNLM"/>
    </source>
</evidence>
<accession>A0ABS3PWD6</accession>
<gene>
    <name evidence="2" type="ORF">J4N46_04170</name>
</gene>
<comment type="caution">
    <text evidence="2">The sequence shown here is derived from an EMBL/GenBank/DDBJ whole genome shotgun (WGS) entry which is preliminary data.</text>
</comment>
<proteinExistence type="predicted"/>
<organism evidence="2 3">
    <name type="scientific">Capnocytophaga bilenii</name>
    <dbReference type="NCBI Taxonomy" id="2819369"/>
    <lineage>
        <taxon>Bacteria</taxon>
        <taxon>Pseudomonadati</taxon>
        <taxon>Bacteroidota</taxon>
        <taxon>Flavobacteriia</taxon>
        <taxon>Flavobacteriales</taxon>
        <taxon>Flavobacteriaceae</taxon>
        <taxon>Capnocytophaga</taxon>
    </lineage>
</organism>
<dbReference type="PANTHER" id="PTHR35902">
    <property type="entry name" value="S-LAYER DOMAIN-LIKE PROTEIN-RELATED"/>
    <property type="match status" value="1"/>
</dbReference>
<dbReference type="Proteomes" id="UP000681610">
    <property type="component" value="Unassembled WGS sequence"/>
</dbReference>
<feature type="compositionally biased region" description="Pro residues" evidence="1">
    <location>
        <begin position="26"/>
        <end position="46"/>
    </location>
</feature>
<feature type="region of interest" description="Disordered" evidence="1">
    <location>
        <begin position="22"/>
        <end position="51"/>
    </location>
</feature>